<dbReference type="PANTHER" id="PTHR46233">
    <property type="entry name" value="HYDROXYACYLGLUTATHIONE HYDROLASE GLOC"/>
    <property type="match status" value="1"/>
</dbReference>
<evidence type="ECO:0000256" key="5">
    <source>
        <dbReference type="ARBA" id="ARBA00022833"/>
    </source>
</evidence>
<evidence type="ECO:0000256" key="1">
    <source>
        <dbReference type="ARBA" id="ARBA00001947"/>
    </source>
</evidence>
<evidence type="ECO:0000256" key="2">
    <source>
        <dbReference type="ARBA" id="ARBA00006759"/>
    </source>
</evidence>
<dbReference type="SUPFAM" id="SSF56281">
    <property type="entry name" value="Metallo-hydrolase/oxidoreductase"/>
    <property type="match status" value="1"/>
</dbReference>
<protein>
    <recommendedName>
        <fullName evidence="6">Metallo-beta-lactamase domain-containing protein</fullName>
    </recommendedName>
</protein>
<evidence type="ECO:0000313" key="7">
    <source>
        <dbReference type="EMBL" id="SVD53653.1"/>
    </source>
</evidence>
<comment type="similarity">
    <text evidence="2">Belongs to the metallo-beta-lactamase superfamily. Glyoxalase II family.</text>
</comment>
<reference evidence="7" key="1">
    <citation type="submission" date="2018-05" db="EMBL/GenBank/DDBJ databases">
        <authorList>
            <person name="Lanie J.A."/>
            <person name="Ng W.-L."/>
            <person name="Kazmierczak K.M."/>
            <person name="Andrzejewski T.M."/>
            <person name="Davidsen T.M."/>
            <person name="Wayne K.J."/>
            <person name="Tettelin H."/>
            <person name="Glass J.I."/>
            <person name="Rusch D."/>
            <person name="Podicherti R."/>
            <person name="Tsui H.-C.T."/>
            <person name="Winkler M.E."/>
        </authorList>
    </citation>
    <scope>NUCLEOTIDE SEQUENCE</scope>
</reference>
<evidence type="ECO:0000259" key="6">
    <source>
        <dbReference type="SMART" id="SM00849"/>
    </source>
</evidence>
<keyword evidence="3" id="KW-0479">Metal-binding</keyword>
<organism evidence="7">
    <name type="scientific">marine metagenome</name>
    <dbReference type="NCBI Taxonomy" id="408172"/>
    <lineage>
        <taxon>unclassified sequences</taxon>
        <taxon>metagenomes</taxon>
        <taxon>ecological metagenomes</taxon>
    </lineage>
</organism>
<dbReference type="AlphaFoldDB" id="A0A382W4H7"/>
<dbReference type="Gene3D" id="3.60.15.10">
    <property type="entry name" value="Ribonuclease Z/Hydroxyacylglutathione hydrolase-like"/>
    <property type="match status" value="1"/>
</dbReference>
<evidence type="ECO:0000256" key="3">
    <source>
        <dbReference type="ARBA" id="ARBA00022723"/>
    </source>
</evidence>
<dbReference type="InterPro" id="IPR001279">
    <property type="entry name" value="Metallo-B-lactamas"/>
</dbReference>
<name>A0A382W4H7_9ZZZZ</name>
<dbReference type="SMART" id="SM00849">
    <property type="entry name" value="Lactamase_B"/>
    <property type="match status" value="1"/>
</dbReference>
<proteinExistence type="inferred from homology"/>
<dbReference type="InterPro" id="IPR051453">
    <property type="entry name" value="MBL_Glyoxalase_II"/>
</dbReference>
<dbReference type="Pfam" id="PF00753">
    <property type="entry name" value="Lactamase_B"/>
    <property type="match status" value="1"/>
</dbReference>
<dbReference type="PANTHER" id="PTHR46233:SF3">
    <property type="entry name" value="HYDROXYACYLGLUTATHIONE HYDROLASE GLOC"/>
    <property type="match status" value="1"/>
</dbReference>
<dbReference type="GO" id="GO:0016787">
    <property type="term" value="F:hydrolase activity"/>
    <property type="evidence" value="ECO:0007669"/>
    <property type="project" value="UniProtKB-KW"/>
</dbReference>
<gene>
    <name evidence="7" type="ORF">METZ01_LOCUS406507</name>
</gene>
<dbReference type="InterPro" id="IPR035680">
    <property type="entry name" value="Clx_II_MBL"/>
</dbReference>
<evidence type="ECO:0000256" key="4">
    <source>
        <dbReference type="ARBA" id="ARBA00022801"/>
    </source>
</evidence>
<dbReference type="CDD" id="cd07723">
    <property type="entry name" value="hydroxyacylglutathione_hydrolase_MBL-fold"/>
    <property type="match status" value="1"/>
</dbReference>
<comment type="cofactor">
    <cofactor evidence="1">
        <name>Zn(2+)</name>
        <dbReference type="ChEBI" id="CHEBI:29105"/>
    </cofactor>
</comment>
<dbReference type="GO" id="GO:0046872">
    <property type="term" value="F:metal ion binding"/>
    <property type="evidence" value="ECO:0007669"/>
    <property type="project" value="UniProtKB-KW"/>
</dbReference>
<accession>A0A382W4H7</accession>
<dbReference type="InterPro" id="IPR036866">
    <property type="entry name" value="RibonucZ/Hydroxyglut_hydro"/>
</dbReference>
<keyword evidence="4" id="KW-0378">Hydrolase</keyword>
<sequence>MEKKLISINTDFSIYSFKGGFDNNFSYVLTCMRTGTEIIVDAAIRLETIKPFIKSSPSAILVTHTHKDHIEYINTYIENFPEIKIIGHPESIDIFDKNRFISVSDNSLIKIGNLQLKVIYTPGHYFDSICYFVENVLFTGDTLFVGRTGRTVSQNSDVNDLYDSIYNKILRLPPDTYIYPGHDYGEAPSITIEKNIKISKLLQAKNKKEFIKRMADYEKNRKIGSYMH</sequence>
<feature type="domain" description="Metallo-beta-lactamase" evidence="6">
    <location>
        <begin position="23"/>
        <end position="182"/>
    </location>
</feature>
<dbReference type="EMBL" id="UINC01156947">
    <property type="protein sequence ID" value="SVD53653.1"/>
    <property type="molecule type" value="Genomic_DNA"/>
</dbReference>
<keyword evidence="5" id="KW-0862">Zinc</keyword>